<keyword evidence="1" id="KW-0472">Membrane</keyword>
<feature type="transmembrane region" description="Helical" evidence="1">
    <location>
        <begin position="6"/>
        <end position="24"/>
    </location>
</feature>
<dbReference type="RefSeq" id="WP_094015519.1">
    <property type="nucleotide sequence ID" value="NZ_NMQW01000019.1"/>
</dbReference>
<evidence type="ECO:0000313" key="3">
    <source>
        <dbReference type="Proteomes" id="UP000215509"/>
    </source>
</evidence>
<gene>
    <name evidence="2" type="ORF">CF651_14165</name>
</gene>
<keyword evidence="3" id="KW-1185">Reference proteome</keyword>
<dbReference type="OrthoDB" id="2647690at2"/>
<dbReference type="Proteomes" id="UP000215509">
    <property type="component" value="Unassembled WGS sequence"/>
</dbReference>
<protein>
    <submittedName>
        <fullName evidence="2">Uncharacterized protein</fullName>
    </submittedName>
</protein>
<feature type="transmembrane region" description="Helical" evidence="1">
    <location>
        <begin position="51"/>
        <end position="72"/>
    </location>
</feature>
<sequence>MLYNLLAVVAVICIIGFIASIAAIRKQKNHEYDKGMDAVTTKHNVIANPGIWAYILFPVIIVVVSLLVIHYYGG</sequence>
<reference evidence="2 3" key="1">
    <citation type="submission" date="2017-07" db="EMBL/GenBank/DDBJ databases">
        <title>Genome sequencing and assembly of Paenibacillus rigui.</title>
        <authorList>
            <person name="Mayilraj S."/>
        </authorList>
    </citation>
    <scope>NUCLEOTIDE SEQUENCE [LARGE SCALE GENOMIC DNA]</scope>
    <source>
        <strain evidence="2 3">JCM 16352</strain>
    </source>
</reference>
<name>A0A229UQM2_9BACL</name>
<accession>A0A229UQM2</accession>
<evidence type="ECO:0000313" key="2">
    <source>
        <dbReference type="EMBL" id="OXM85714.1"/>
    </source>
</evidence>
<evidence type="ECO:0000256" key="1">
    <source>
        <dbReference type="SAM" id="Phobius"/>
    </source>
</evidence>
<proteinExistence type="predicted"/>
<keyword evidence="1" id="KW-0812">Transmembrane</keyword>
<keyword evidence="1" id="KW-1133">Transmembrane helix</keyword>
<dbReference type="AlphaFoldDB" id="A0A229UQM2"/>
<dbReference type="EMBL" id="NMQW01000019">
    <property type="protein sequence ID" value="OXM85714.1"/>
    <property type="molecule type" value="Genomic_DNA"/>
</dbReference>
<organism evidence="2 3">
    <name type="scientific">Paenibacillus rigui</name>
    <dbReference type="NCBI Taxonomy" id="554312"/>
    <lineage>
        <taxon>Bacteria</taxon>
        <taxon>Bacillati</taxon>
        <taxon>Bacillota</taxon>
        <taxon>Bacilli</taxon>
        <taxon>Bacillales</taxon>
        <taxon>Paenibacillaceae</taxon>
        <taxon>Paenibacillus</taxon>
    </lineage>
</organism>
<comment type="caution">
    <text evidence="2">The sequence shown here is derived from an EMBL/GenBank/DDBJ whole genome shotgun (WGS) entry which is preliminary data.</text>
</comment>